<organism evidence="2">
    <name type="scientific">Mytilinidion resinicola</name>
    <dbReference type="NCBI Taxonomy" id="574789"/>
    <lineage>
        <taxon>Eukaryota</taxon>
        <taxon>Fungi</taxon>
        <taxon>Dikarya</taxon>
        <taxon>Ascomycota</taxon>
        <taxon>Pezizomycotina</taxon>
        <taxon>Dothideomycetes</taxon>
        <taxon>Pleosporomycetidae</taxon>
        <taxon>Mytilinidiales</taxon>
        <taxon>Mytilinidiaceae</taxon>
        <taxon>Mytilinidion</taxon>
    </lineage>
</organism>
<dbReference type="EMBL" id="MU003701">
    <property type="protein sequence ID" value="KAF2809393.1"/>
    <property type="molecule type" value="Genomic_DNA"/>
</dbReference>
<feature type="compositionally biased region" description="Polar residues" evidence="1">
    <location>
        <begin position="1"/>
        <end position="10"/>
    </location>
</feature>
<evidence type="ECO:0008006" key="5">
    <source>
        <dbReference type="Google" id="ProtNLM"/>
    </source>
</evidence>
<sequence>MPSSLNTSIERQLGRPAPGVASTSIMPLEFRLSDIGAMKDPALEISSVGFGLDLAYQTPRDPFQTPERRTTATVTLRKRPGGRKLGGHLRPEVAKDAHRMRKIGACWRCVIQRDRCDSSNICERCLKRSHPSLVDNMHTRLECNRGSLYDLAPQFLPAVLRRPYQESEIQKSWTDRIESWRSERKYVLTLSWRITPPLVEENVQEGVLIKTPLPGTEYLKKTVREIALGLDLSNGSNGSKYAQYISSVIYTGIGDVPFALYPGTSECNVLYRELITQVFGYYECTGNETLAEMAKLLIMTHCFTHSPSLLRSIPNLQALSRNTPLPMSDNLGLELLYHQLKSHLALIQSTQLDLLLERCDKALRTPKTAHLSQGLPLILTFIGLAMNLEQIQVALHRLLVGHRGDQAEQEDSCRRIEQGIDMIIGICRLKYGAQPKTHFQHRNAVDGDSAETTFALNLDGLISRHVEFLSRSAEIKLPVVDPSLYPGRLTSKFLLWFGEIARLPLQSPTVECDAGVK</sequence>
<dbReference type="AlphaFoldDB" id="A0A6A6YLF3"/>
<keyword evidence="3" id="KW-1185">Reference proteome</keyword>
<proteinExistence type="predicted"/>
<dbReference type="Proteomes" id="UP000504636">
    <property type="component" value="Unplaced"/>
</dbReference>
<dbReference type="GeneID" id="54454896"/>
<name>A0A6A6YLF3_9PEZI</name>
<dbReference type="InterPro" id="IPR052973">
    <property type="entry name" value="Fungal_sec-metab_reg_TF"/>
</dbReference>
<dbReference type="PANTHER" id="PTHR35392">
    <property type="entry name" value="ZN(II)2CYS6 TRANSCRIPTION FACTOR (EUROFUNG)-RELATED-RELATED"/>
    <property type="match status" value="1"/>
</dbReference>
<dbReference type="RefSeq" id="XP_033576357.1">
    <property type="nucleotide sequence ID" value="XM_033714003.1"/>
</dbReference>
<dbReference type="PANTHER" id="PTHR35392:SF1">
    <property type="entry name" value="ZN(II)2CYS6 TRANSCRIPTION FACTOR (EUROFUNG)"/>
    <property type="match status" value="1"/>
</dbReference>
<dbReference type="OrthoDB" id="4226666at2759"/>
<gene>
    <name evidence="2 4" type="ORF">BDZ99DRAFT_28134</name>
</gene>
<evidence type="ECO:0000256" key="1">
    <source>
        <dbReference type="SAM" id="MobiDB-lite"/>
    </source>
</evidence>
<evidence type="ECO:0000313" key="4">
    <source>
        <dbReference type="RefSeq" id="XP_033576357.1"/>
    </source>
</evidence>
<reference evidence="4" key="3">
    <citation type="submission" date="2025-04" db="UniProtKB">
        <authorList>
            <consortium name="RefSeq"/>
        </authorList>
    </citation>
    <scope>IDENTIFICATION</scope>
    <source>
        <strain evidence="4">CBS 304.34</strain>
    </source>
</reference>
<reference evidence="4" key="2">
    <citation type="submission" date="2020-04" db="EMBL/GenBank/DDBJ databases">
        <authorList>
            <consortium name="NCBI Genome Project"/>
        </authorList>
    </citation>
    <scope>NUCLEOTIDE SEQUENCE</scope>
    <source>
        <strain evidence="4">CBS 304.34</strain>
    </source>
</reference>
<feature type="region of interest" description="Disordered" evidence="1">
    <location>
        <begin position="1"/>
        <end position="20"/>
    </location>
</feature>
<evidence type="ECO:0000313" key="2">
    <source>
        <dbReference type="EMBL" id="KAF2809393.1"/>
    </source>
</evidence>
<evidence type="ECO:0000313" key="3">
    <source>
        <dbReference type="Proteomes" id="UP000504636"/>
    </source>
</evidence>
<reference evidence="2 4" key="1">
    <citation type="journal article" date="2020" name="Stud. Mycol.">
        <title>101 Dothideomycetes genomes: a test case for predicting lifestyles and emergence of pathogens.</title>
        <authorList>
            <person name="Haridas S."/>
            <person name="Albert R."/>
            <person name="Binder M."/>
            <person name="Bloem J."/>
            <person name="Labutti K."/>
            <person name="Salamov A."/>
            <person name="Andreopoulos B."/>
            <person name="Baker S."/>
            <person name="Barry K."/>
            <person name="Bills G."/>
            <person name="Bluhm B."/>
            <person name="Cannon C."/>
            <person name="Castanera R."/>
            <person name="Culley D."/>
            <person name="Daum C."/>
            <person name="Ezra D."/>
            <person name="Gonzalez J."/>
            <person name="Henrissat B."/>
            <person name="Kuo A."/>
            <person name="Liang C."/>
            <person name="Lipzen A."/>
            <person name="Lutzoni F."/>
            <person name="Magnuson J."/>
            <person name="Mondo S."/>
            <person name="Nolan M."/>
            <person name="Ohm R."/>
            <person name="Pangilinan J."/>
            <person name="Park H.-J."/>
            <person name="Ramirez L."/>
            <person name="Alfaro M."/>
            <person name="Sun H."/>
            <person name="Tritt A."/>
            <person name="Yoshinaga Y."/>
            <person name="Zwiers L.-H."/>
            <person name="Turgeon B."/>
            <person name="Goodwin S."/>
            <person name="Spatafora J."/>
            <person name="Crous P."/>
            <person name="Grigoriev I."/>
        </authorList>
    </citation>
    <scope>NUCLEOTIDE SEQUENCE</scope>
    <source>
        <strain evidence="2 4">CBS 304.34</strain>
    </source>
</reference>
<protein>
    <recommendedName>
        <fullName evidence="5">Zn(2)-C6 fungal-type domain-containing protein</fullName>
    </recommendedName>
</protein>
<accession>A0A6A6YLF3</accession>